<reference evidence="2" key="1">
    <citation type="submission" date="2019-08" db="EMBL/GenBank/DDBJ databases">
        <authorList>
            <person name="Kucharzyk K."/>
            <person name="Murdoch R.W."/>
            <person name="Higgins S."/>
            <person name="Loffler F."/>
        </authorList>
    </citation>
    <scope>NUCLEOTIDE SEQUENCE</scope>
</reference>
<feature type="transmembrane region" description="Helical" evidence="1">
    <location>
        <begin position="71"/>
        <end position="92"/>
    </location>
</feature>
<keyword evidence="1" id="KW-0812">Transmembrane</keyword>
<accession>A0A645AYG0</accession>
<comment type="caution">
    <text evidence="2">The sequence shown here is derived from an EMBL/GenBank/DDBJ whole genome shotgun (WGS) entry which is preliminary data.</text>
</comment>
<evidence type="ECO:0000256" key="1">
    <source>
        <dbReference type="SAM" id="Phobius"/>
    </source>
</evidence>
<protein>
    <submittedName>
        <fullName evidence="2">Uncharacterized protein</fullName>
    </submittedName>
</protein>
<keyword evidence="1" id="KW-0472">Membrane</keyword>
<sequence length="100" mass="12040">MGLRLSFFKTPKNRVFNYQPLYYDERKEDLQERIARAREETKSKDYVPGRNIRMNFRRNLYENKRRPGSPFILRLIVLLSMVGLMVALYYIARAFGLLFV</sequence>
<organism evidence="2">
    <name type="scientific">bioreactor metagenome</name>
    <dbReference type="NCBI Taxonomy" id="1076179"/>
    <lineage>
        <taxon>unclassified sequences</taxon>
        <taxon>metagenomes</taxon>
        <taxon>ecological metagenomes</taxon>
    </lineage>
</organism>
<gene>
    <name evidence="2" type="ORF">SDC9_104173</name>
</gene>
<evidence type="ECO:0000313" key="2">
    <source>
        <dbReference type="EMBL" id="MPM57351.1"/>
    </source>
</evidence>
<keyword evidence="1" id="KW-1133">Transmembrane helix</keyword>
<proteinExistence type="predicted"/>
<name>A0A645AYG0_9ZZZZ</name>
<dbReference type="EMBL" id="VSSQ01016226">
    <property type="protein sequence ID" value="MPM57351.1"/>
    <property type="molecule type" value="Genomic_DNA"/>
</dbReference>
<dbReference type="AlphaFoldDB" id="A0A645AYG0"/>